<dbReference type="Gene3D" id="1.20.1160.11">
    <property type="entry name" value="Paired amphipathic helix"/>
    <property type="match status" value="2"/>
</dbReference>
<dbReference type="GO" id="GO:0003714">
    <property type="term" value="F:transcription corepressor activity"/>
    <property type="evidence" value="ECO:0007669"/>
    <property type="project" value="InterPro"/>
</dbReference>
<sequence>MVNIIQSQQNYDPVERVAEWQLQQSVSDHAAEGDPSQSQVEGQLSNVARLCASLLDLFREANRTLAEQSSASDTVTISLERSRSALVLWSDGHGIAQGDLDNTFAKSRKLRSTTARALLHIGEILIERLIPHTKIWSNTLRDLCICARSVMEDAAGAIRDDADDESDTSSSGSSDTYSDDNLDEIAEDVRVDARCLTGLHPLLSNPIQDPDIDPESRGFVNATWSPTKLYADKIEARFCKADKDLIMHLARVSYERYLRCQGLRDSRENQGETNLKLELAGTIFAASDYRDSGIGTSIAPTLSYAETLMSYNHEGRSVTIPPLPVEAKTGSAFSCIACGQMVRIKNNSAWKRHIYLDLQPYLCIDITCTHSNATFPTREKWVSHLSLDHSMEPEWKSIACLLCGENTGYGKMIIIQHLAKHLEEVSLSALPANVSSNSASEVGSEVSESSSKSWASADDEEVLNSNPQGSAPAYDVPVVMADAISYLEKVKDIEPKQHEYFLDVMKEFADRKLDTRGVMSEVAKLFHGSPTLIHEFNTFLPTGYKMVVEYSETDNSAVTVRGSSPLGGTRPLYKTGETEQKEPVDFNVALSFVQKVKSRFKETPVIYKRFLEIIQRYQQQGLSITDMYAKVNELFQLAPDLLEGFKEFLPDSATSGDIQDSTDGRNRVAQGLPRTN</sequence>
<dbReference type="InterPro" id="IPR039774">
    <property type="entry name" value="Sin3-like"/>
</dbReference>
<keyword evidence="3" id="KW-0677">Repeat</keyword>
<evidence type="ECO:0000256" key="2">
    <source>
        <dbReference type="ARBA" id="ARBA00022491"/>
    </source>
</evidence>
<name>A0AAE0KJR9_9PEZI</name>
<dbReference type="Pfam" id="PF26082">
    <property type="entry name" value="zf-C2H2_AcuF"/>
    <property type="match status" value="1"/>
</dbReference>
<evidence type="ECO:0000256" key="5">
    <source>
        <dbReference type="PROSITE-ProRule" id="PRU00810"/>
    </source>
</evidence>
<dbReference type="PROSITE" id="PS51477">
    <property type="entry name" value="PAH"/>
    <property type="match status" value="2"/>
</dbReference>
<dbReference type="InterPro" id="IPR003822">
    <property type="entry name" value="PAH"/>
</dbReference>
<evidence type="ECO:0000259" key="7">
    <source>
        <dbReference type="Pfam" id="PF26082"/>
    </source>
</evidence>
<feature type="region of interest" description="Disordered" evidence="6">
    <location>
        <begin position="438"/>
        <end position="469"/>
    </location>
</feature>
<dbReference type="EMBL" id="JAULSW010000006">
    <property type="protein sequence ID" value="KAK3377949.1"/>
    <property type="molecule type" value="Genomic_DNA"/>
</dbReference>
<dbReference type="PANTHER" id="PTHR12346">
    <property type="entry name" value="SIN3B-RELATED"/>
    <property type="match status" value="1"/>
</dbReference>
<proteinExistence type="predicted"/>
<dbReference type="AlphaFoldDB" id="A0AAE0KJR9"/>
<reference evidence="8" key="2">
    <citation type="submission" date="2023-06" db="EMBL/GenBank/DDBJ databases">
        <authorList>
            <consortium name="Lawrence Berkeley National Laboratory"/>
            <person name="Haridas S."/>
            <person name="Hensen N."/>
            <person name="Bonometti L."/>
            <person name="Westerberg I."/>
            <person name="Brannstrom I.O."/>
            <person name="Guillou S."/>
            <person name="Cros-Aarteil S."/>
            <person name="Calhoun S."/>
            <person name="Kuo A."/>
            <person name="Mondo S."/>
            <person name="Pangilinan J."/>
            <person name="Riley R."/>
            <person name="LaButti K."/>
            <person name="Andreopoulos B."/>
            <person name="Lipzen A."/>
            <person name="Chen C."/>
            <person name="Yanf M."/>
            <person name="Daum C."/>
            <person name="Ng V."/>
            <person name="Clum A."/>
            <person name="Steindorff A."/>
            <person name="Ohm R."/>
            <person name="Martin F."/>
            <person name="Silar P."/>
            <person name="Natvig D."/>
            <person name="Lalanne C."/>
            <person name="Gautier V."/>
            <person name="Ament-velasquez S.L."/>
            <person name="Kruys A."/>
            <person name="Hutchinson M.I."/>
            <person name="Powell A.J."/>
            <person name="Barry K."/>
            <person name="Miller A.N."/>
            <person name="Grigoriev I.V."/>
            <person name="Debuchy R."/>
            <person name="Gladieux P."/>
            <person name="Thoren M.H."/>
            <person name="Johannesson H."/>
        </authorList>
    </citation>
    <scope>NUCLEOTIDE SEQUENCE</scope>
    <source>
        <strain evidence="8">CBS 232.78</strain>
    </source>
</reference>
<organism evidence="8 9">
    <name type="scientific">Podospora didyma</name>
    <dbReference type="NCBI Taxonomy" id="330526"/>
    <lineage>
        <taxon>Eukaryota</taxon>
        <taxon>Fungi</taxon>
        <taxon>Dikarya</taxon>
        <taxon>Ascomycota</taxon>
        <taxon>Pezizomycotina</taxon>
        <taxon>Sordariomycetes</taxon>
        <taxon>Sordariomycetidae</taxon>
        <taxon>Sordariales</taxon>
        <taxon>Podosporaceae</taxon>
        <taxon>Podospora</taxon>
    </lineage>
</organism>
<keyword evidence="9" id="KW-1185">Reference proteome</keyword>
<evidence type="ECO:0000256" key="6">
    <source>
        <dbReference type="SAM" id="MobiDB-lite"/>
    </source>
</evidence>
<evidence type="ECO:0000313" key="8">
    <source>
        <dbReference type="EMBL" id="KAK3377949.1"/>
    </source>
</evidence>
<dbReference type="InterPro" id="IPR036600">
    <property type="entry name" value="PAH_sf"/>
</dbReference>
<feature type="domain" description="Oxidoreductase acuF-like C2H2 type zinc-finger" evidence="7">
    <location>
        <begin position="330"/>
        <end position="358"/>
    </location>
</feature>
<keyword evidence="2" id="KW-0678">Repressor</keyword>
<feature type="compositionally biased region" description="Low complexity" evidence="6">
    <location>
        <begin position="438"/>
        <end position="456"/>
    </location>
</feature>
<keyword evidence="4 5" id="KW-0539">Nucleus</keyword>
<dbReference type="InterPro" id="IPR058925">
    <property type="entry name" value="zf-C2H2_AcuF"/>
</dbReference>
<dbReference type="GO" id="GO:0000785">
    <property type="term" value="C:chromatin"/>
    <property type="evidence" value="ECO:0007669"/>
    <property type="project" value="TreeGrafter"/>
</dbReference>
<comment type="subcellular location">
    <subcellularLocation>
        <location evidence="1 5">Nucleus</location>
    </subcellularLocation>
</comment>
<protein>
    <recommendedName>
        <fullName evidence="7">Oxidoreductase acuF-like C2H2 type zinc-finger domain-containing protein</fullName>
    </recommendedName>
</protein>
<dbReference type="GO" id="GO:0000122">
    <property type="term" value="P:negative regulation of transcription by RNA polymerase II"/>
    <property type="evidence" value="ECO:0007669"/>
    <property type="project" value="TreeGrafter"/>
</dbReference>
<reference evidence="8" key="1">
    <citation type="journal article" date="2023" name="Mol. Phylogenet. Evol.">
        <title>Genome-scale phylogeny and comparative genomics of the fungal order Sordariales.</title>
        <authorList>
            <person name="Hensen N."/>
            <person name="Bonometti L."/>
            <person name="Westerberg I."/>
            <person name="Brannstrom I.O."/>
            <person name="Guillou S."/>
            <person name="Cros-Aarteil S."/>
            <person name="Calhoun S."/>
            <person name="Haridas S."/>
            <person name="Kuo A."/>
            <person name="Mondo S."/>
            <person name="Pangilinan J."/>
            <person name="Riley R."/>
            <person name="LaButti K."/>
            <person name="Andreopoulos B."/>
            <person name="Lipzen A."/>
            <person name="Chen C."/>
            <person name="Yan M."/>
            <person name="Daum C."/>
            <person name="Ng V."/>
            <person name="Clum A."/>
            <person name="Steindorff A."/>
            <person name="Ohm R.A."/>
            <person name="Martin F."/>
            <person name="Silar P."/>
            <person name="Natvig D.O."/>
            <person name="Lalanne C."/>
            <person name="Gautier V."/>
            <person name="Ament-Velasquez S.L."/>
            <person name="Kruys A."/>
            <person name="Hutchinson M.I."/>
            <person name="Powell A.J."/>
            <person name="Barry K."/>
            <person name="Miller A.N."/>
            <person name="Grigoriev I.V."/>
            <person name="Debuchy R."/>
            <person name="Gladieux P."/>
            <person name="Hiltunen Thoren M."/>
            <person name="Johannesson H."/>
        </authorList>
    </citation>
    <scope>NUCLEOTIDE SEQUENCE</scope>
    <source>
        <strain evidence="8">CBS 232.78</strain>
    </source>
</reference>
<feature type="region of interest" description="Disordered" evidence="6">
    <location>
        <begin position="157"/>
        <end position="180"/>
    </location>
</feature>
<evidence type="ECO:0000256" key="3">
    <source>
        <dbReference type="ARBA" id="ARBA00022737"/>
    </source>
</evidence>
<evidence type="ECO:0000256" key="4">
    <source>
        <dbReference type="ARBA" id="ARBA00023242"/>
    </source>
</evidence>
<dbReference type="FunFam" id="1.20.1160.11:FF:000003">
    <property type="entry name" value="Paired amphipathic helix SIN3-like protein"/>
    <property type="match status" value="1"/>
</dbReference>
<evidence type="ECO:0000256" key="1">
    <source>
        <dbReference type="ARBA" id="ARBA00004123"/>
    </source>
</evidence>
<dbReference type="GO" id="GO:0000118">
    <property type="term" value="C:histone deacetylase complex"/>
    <property type="evidence" value="ECO:0007669"/>
    <property type="project" value="TreeGrafter"/>
</dbReference>
<dbReference type="PANTHER" id="PTHR12346:SF0">
    <property type="entry name" value="SIN3A, ISOFORM G"/>
    <property type="match status" value="1"/>
</dbReference>
<dbReference type="Proteomes" id="UP001285441">
    <property type="component" value="Unassembled WGS sequence"/>
</dbReference>
<dbReference type="SUPFAM" id="SSF47762">
    <property type="entry name" value="PAH2 domain"/>
    <property type="match status" value="2"/>
</dbReference>
<dbReference type="Pfam" id="PF02671">
    <property type="entry name" value="PAH"/>
    <property type="match status" value="2"/>
</dbReference>
<gene>
    <name evidence="8" type="ORF">B0H63DRAFT_562026</name>
</gene>
<comment type="caution">
    <text evidence="8">The sequence shown here is derived from an EMBL/GenBank/DDBJ whole genome shotgun (WGS) entry which is preliminary data.</text>
</comment>
<accession>A0AAE0KJR9</accession>
<feature type="region of interest" description="Disordered" evidence="6">
    <location>
        <begin position="653"/>
        <end position="676"/>
    </location>
</feature>
<evidence type="ECO:0000313" key="9">
    <source>
        <dbReference type="Proteomes" id="UP001285441"/>
    </source>
</evidence>